<keyword evidence="4 6" id="KW-0289">Folate biosynthesis</keyword>
<evidence type="ECO:0000259" key="7">
    <source>
        <dbReference type="SMART" id="SM00905"/>
    </source>
</evidence>
<proteinExistence type="inferred from homology"/>
<name>A0A8J7AFS1_9CYAN</name>
<comment type="catalytic activity">
    <reaction evidence="1 6">
        <text>7,8-dihydroneopterin = 6-hydroxymethyl-7,8-dihydropterin + glycolaldehyde</text>
        <dbReference type="Rhea" id="RHEA:10540"/>
        <dbReference type="ChEBI" id="CHEBI:17001"/>
        <dbReference type="ChEBI" id="CHEBI:17071"/>
        <dbReference type="ChEBI" id="CHEBI:44841"/>
        <dbReference type="EC" id="4.1.2.25"/>
    </reaction>
</comment>
<dbReference type="AlphaFoldDB" id="A0A8J7AFS1"/>
<dbReference type="FunFam" id="3.30.1130.10:FF:000003">
    <property type="entry name" value="7,8-dihydroneopterin aldolase"/>
    <property type="match status" value="1"/>
</dbReference>
<dbReference type="Pfam" id="PF02152">
    <property type="entry name" value="FolB"/>
    <property type="match status" value="1"/>
</dbReference>
<dbReference type="InterPro" id="IPR006157">
    <property type="entry name" value="FolB_dom"/>
</dbReference>
<dbReference type="GO" id="GO:0046656">
    <property type="term" value="P:folic acid biosynthetic process"/>
    <property type="evidence" value="ECO:0007669"/>
    <property type="project" value="UniProtKB-UniRule"/>
</dbReference>
<protein>
    <recommendedName>
        <fullName evidence="6">7,8-dihydroneopterin aldolase</fullName>
        <ecNumber evidence="6">4.1.2.25</ecNumber>
    </recommendedName>
</protein>
<dbReference type="RefSeq" id="WP_193905352.1">
    <property type="nucleotide sequence ID" value="NZ_JADEXG010000008.1"/>
</dbReference>
<dbReference type="Proteomes" id="UP000636505">
    <property type="component" value="Unassembled WGS sequence"/>
</dbReference>
<dbReference type="EMBL" id="JADEXG010000008">
    <property type="protein sequence ID" value="MBE9076693.1"/>
    <property type="molecule type" value="Genomic_DNA"/>
</dbReference>
<organism evidence="8 9">
    <name type="scientific">Vasconcelosia minhoensis LEGE 07310</name>
    <dbReference type="NCBI Taxonomy" id="915328"/>
    <lineage>
        <taxon>Bacteria</taxon>
        <taxon>Bacillati</taxon>
        <taxon>Cyanobacteriota</taxon>
        <taxon>Cyanophyceae</taxon>
        <taxon>Nodosilineales</taxon>
        <taxon>Cymatolegaceae</taxon>
        <taxon>Vasconcelosia</taxon>
        <taxon>Vasconcelosia minhoensis</taxon>
    </lineage>
</organism>
<dbReference type="Gene3D" id="3.30.1130.10">
    <property type="match status" value="1"/>
</dbReference>
<dbReference type="UniPathway" id="UPA00077">
    <property type="reaction ID" value="UER00154"/>
</dbReference>
<evidence type="ECO:0000256" key="1">
    <source>
        <dbReference type="ARBA" id="ARBA00001353"/>
    </source>
</evidence>
<dbReference type="InterPro" id="IPR006156">
    <property type="entry name" value="Dihydroneopterin_aldolase"/>
</dbReference>
<comment type="similarity">
    <text evidence="3 6">Belongs to the DHNA family.</text>
</comment>
<accession>A0A8J7AFS1</accession>
<keyword evidence="9" id="KW-1185">Reference proteome</keyword>
<dbReference type="PANTHER" id="PTHR42844">
    <property type="entry name" value="DIHYDRONEOPTERIN ALDOLASE 1-RELATED"/>
    <property type="match status" value="1"/>
</dbReference>
<dbReference type="PANTHER" id="PTHR42844:SF1">
    <property type="entry name" value="DIHYDRONEOPTERIN ALDOLASE 1-RELATED"/>
    <property type="match status" value="1"/>
</dbReference>
<dbReference type="GO" id="GO:0046654">
    <property type="term" value="P:tetrahydrofolate biosynthetic process"/>
    <property type="evidence" value="ECO:0007669"/>
    <property type="project" value="UniProtKB-UniRule"/>
</dbReference>
<dbReference type="GO" id="GO:0004150">
    <property type="term" value="F:dihydroneopterin aldolase activity"/>
    <property type="evidence" value="ECO:0007669"/>
    <property type="project" value="UniProtKB-UniRule"/>
</dbReference>
<evidence type="ECO:0000256" key="5">
    <source>
        <dbReference type="ARBA" id="ARBA00023239"/>
    </source>
</evidence>
<gene>
    <name evidence="8" type="primary">folB</name>
    <name evidence="8" type="ORF">IQ241_05170</name>
</gene>
<comment type="function">
    <text evidence="6">Catalyzes the conversion of 7,8-dihydroneopterin to 6-hydroxymethyl-7,8-dihydropterin.</text>
</comment>
<dbReference type="NCBIfam" id="TIGR00525">
    <property type="entry name" value="folB"/>
    <property type="match status" value="1"/>
</dbReference>
<evidence type="ECO:0000256" key="4">
    <source>
        <dbReference type="ARBA" id="ARBA00022909"/>
    </source>
</evidence>
<comment type="caution">
    <text evidence="8">The sequence shown here is derived from an EMBL/GenBank/DDBJ whole genome shotgun (WGS) entry which is preliminary data.</text>
</comment>
<evidence type="ECO:0000313" key="8">
    <source>
        <dbReference type="EMBL" id="MBE9076693.1"/>
    </source>
</evidence>
<evidence type="ECO:0000313" key="9">
    <source>
        <dbReference type="Proteomes" id="UP000636505"/>
    </source>
</evidence>
<dbReference type="NCBIfam" id="TIGR00526">
    <property type="entry name" value="folB_dom"/>
    <property type="match status" value="1"/>
</dbReference>
<keyword evidence="5 6" id="KW-0456">Lyase</keyword>
<evidence type="ECO:0000256" key="2">
    <source>
        <dbReference type="ARBA" id="ARBA00005013"/>
    </source>
</evidence>
<evidence type="ECO:0000256" key="6">
    <source>
        <dbReference type="RuleBase" id="RU362079"/>
    </source>
</evidence>
<evidence type="ECO:0000256" key="3">
    <source>
        <dbReference type="ARBA" id="ARBA00005708"/>
    </source>
</evidence>
<comment type="pathway">
    <text evidence="2 6">Cofactor biosynthesis; tetrahydrofolate biosynthesis; 2-amino-4-hydroxy-6-hydroxymethyl-7,8-dihydropteridine diphosphate from 7,8-dihydroneopterin triphosphate: step 3/4.</text>
</comment>
<dbReference type="InterPro" id="IPR043133">
    <property type="entry name" value="GTP-CH-I_C/QueF"/>
</dbReference>
<dbReference type="EC" id="4.1.2.25" evidence="6"/>
<sequence length="124" mass="13651">MDTLEISGIRAYGYTGALPEENALGQWYEVDVTLWIDLALAGQTDQLADTYDYAQIIQAAQRLIETEKFSLIERLAAAIADKALGSDCRIEQVRVRATKLSPPVPHFSGQVAVEIVRQRAAMLG</sequence>
<dbReference type="SUPFAM" id="SSF55620">
    <property type="entry name" value="Tetrahydrobiopterin biosynthesis enzymes-like"/>
    <property type="match status" value="1"/>
</dbReference>
<dbReference type="GO" id="GO:0005737">
    <property type="term" value="C:cytoplasm"/>
    <property type="evidence" value="ECO:0007669"/>
    <property type="project" value="TreeGrafter"/>
</dbReference>
<reference evidence="8" key="1">
    <citation type="submission" date="2020-10" db="EMBL/GenBank/DDBJ databases">
        <authorList>
            <person name="Castelo-Branco R."/>
            <person name="Eusebio N."/>
            <person name="Adriana R."/>
            <person name="Vieira A."/>
            <person name="Brugerolle De Fraissinette N."/>
            <person name="Rezende De Castro R."/>
            <person name="Schneider M.P."/>
            <person name="Vasconcelos V."/>
            <person name="Leao P.N."/>
        </authorList>
    </citation>
    <scope>NUCLEOTIDE SEQUENCE</scope>
    <source>
        <strain evidence="8">LEGE 07310</strain>
    </source>
</reference>
<dbReference type="CDD" id="cd00534">
    <property type="entry name" value="DHNA_DHNTPE"/>
    <property type="match status" value="1"/>
</dbReference>
<dbReference type="SMART" id="SM00905">
    <property type="entry name" value="FolB"/>
    <property type="match status" value="1"/>
</dbReference>
<feature type="domain" description="Dihydroneopterin aldolase/epimerase" evidence="7">
    <location>
        <begin position="4"/>
        <end position="117"/>
    </location>
</feature>